<sequence>MSFDADALFRLLPAIHRIRDAEWAASIQDLLTPAEAKELLALEALPNATVAEQERLESLREKARRGPLKALAMAIADVIAPVEENLAQLYDDLFIETCADWVIPYIGDLIGYEPLHALGRARGLARAEVAHTIALRRRKGTAAVLEQLARDVTGWNARAVEYFQLLGATQHMNHLRLHSRYAPALRDWEPLARIDSAFEAVAHTIDVRRIDSRRGRFNIPNVGIFLWRIGAYRHTRNPALRVDDRRYLVSPLGHPLQLYSNPRPEEEIAHLAEPSNVPEPITRRMLREYKPLYYGTAAQTGDADSSIVLYADGTEVPRDAIVACNLADDGAGWAHAPLDGVSLTRRPDGTIVEEPLADKYGIDPVLGRITLGKDVPLPKALHVTYHYGFPAALGGGEYSRERQPDAPGTKVLRIPADHATVQAALSALDGDGVVEIQDSGRYEETLSVKVRSGAQVTLRAAENCRPTLILEGPLLVSTLITSTPNTRSGGTFNLEGVLMAGDCLKVPRQAGSEISRVRVAHATLVPGLALDEVGAPVSKGAANLLVELPGVLIELDHAIIGSIRVAELASLVAKDSIIDATDPTLPAYAAMQGGTPDASSPAGELSLEACTVIGRIHAVSVGLISNSLLLARAATGEPPIRIERRQTGCVRFSFLPFASLVPRRFRCQPQSDSESRVVPHFVSLRYGLASYCQLTRNTPDEIRLGASDESEMGAFHELFSPQREANLQARLREYLRTGLFSGIFYAS</sequence>
<dbReference type="EMBL" id="JAAPAP010000024">
    <property type="protein sequence ID" value="NHN79652.1"/>
    <property type="molecule type" value="Genomic_DNA"/>
</dbReference>
<organism evidence="1 2">
    <name type="scientific">Azotobacter chroococcum</name>
    <dbReference type="NCBI Taxonomy" id="353"/>
    <lineage>
        <taxon>Bacteria</taxon>
        <taxon>Pseudomonadati</taxon>
        <taxon>Pseudomonadota</taxon>
        <taxon>Gammaproteobacteria</taxon>
        <taxon>Pseudomonadales</taxon>
        <taxon>Pseudomonadaceae</taxon>
        <taxon>Azotobacter</taxon>
    </lineage>
</organism>
<name>A0AA43ZCE3_9GAMM</name>
<accession>A0AA43ZCE3</accession>
<dbReference type="AlphaFoldDB" id="A0AA43ZCE3"/>
<protein>
    <submittedName>
        <fullName evidence="1">Uncharacterized protein</fullName>
    </submittedName>
</protein>
<dbReference type="RefSeq" id="WP_165894047.1">
    <property type="nucleotide sequence ID" value="NZ_JAAPAP010000024.1"/>
</dbReference>
<gene>
    <name evidence="1" type="ORF">HA520_20625</name>
</gene>
<proteinExistence type="predicted"/>
<comment type="caution">
    <text evidence="1">The sequence shown here is derived from an EMBL/GenBank/DDBJ whole genome shotgun (WGS) entry which is preliminary data.</text>
</comment>
<evidence type="ECO:0000313" key="1">
    <source>
        <dbReference type="EMBL" id="NHN79652.1"/>
    </source>
</evidence>
<evidence type="ECO:0000313" key="2">
    <source>
        <dbReference type="Proteomes" id="UP000736384"/>
    </source>
</evidence>
<dbReference type="Proteomes" id="UP000736384">
    <property type="component" value="Unassembled WGS sequence"/>
</dbReference>
<reference evidence="1" key="1">
    <citation type="submission" date="2020-03" db="EMBL/GenBank/DDBJ databases">
        <title>Genome assembly of Azotobacter chroococcum W5.</title>
        <authorList>
            <person name="Kannepalli A."/>
        </authorList>
    </citation>
    <scope>NUCLEOTIDE SEQUENCE</scope>
    <source>
        <strain evidence="1">W5</strain>
    </source>
</reference>